<feature type="region of interest" description="Disordered" evidence="1">
    <location>
        <begin position="94"/>
        <end position="115"/>
    </location>
</feature>
<name>A0ABR3VHV5_HUMIN</name>
<keyword evidence="2" id="KW-1133">Transmembrane helix</keyword>
<accession>A0ABR3VHV5</accession>
<keyword evidence="4" id="KW-1185">Reference proteome</keyword>
<proteinExistence type="predicted"/>
<comment type="caution">
    <text evidence="3">The sequence shown here is derived from an EMBL/GenBank/DDBJ whole genome shotgun (WGS) entry which is preliminary data.</text>
</comment>
<reference evidence="3 4" key="1">
    <citation type="journal article" date="2024" name="Commun. Biol.">
        <title>Comparative genomic analysis of thermophilic fungi reveals convergent evolutionary adaptations and gene losses.</title>
        <authorList>
            <person name="Steindorff A.S."/>
            <person name="Aguilar-Pontes M.V."/>
            <person name="Robinson A.J."/>
            <person name="Andreopoulos B."/>
            <person name="LaButti K."/>
            <person name="Kuo A."/>
            <person name="Mondo S."/>
            <person name="Riley R."/>
            <person name="Otillar R."/>
            <person name="Haridas S."/>
            <person name="Lipzen A."/>
            <person name="Grimwood J."/>
            <person name="Schmutz J."/>
            <person name="Clum A."/>
            <person name="Reid I.D."/>
            <person name="Moisan M.C."/>
            <person name="Butler G."/>
            <person name="Nguyen T.T.M."/>
            <person name="Dewar K."/>
            <person name="Conant G."/>
            <person name="Drula E."/>
            <person name="Henrissat B."/>
            <person name="Hansel C."/>
            <person name="Singer S."/>
            <person name="Hutchinson M.I."/>
            <person name="de Vries R.P."/>
            <person name="Natvig D.O."/>
            <person name="Powell A.J."/>
            <person name="Tsang A."/>
            <person name="Grigoriev I.V."/>
        </authorList>
    </citation>
    <scope>NUCLEOTIDE SEQUENCE [LARGE SCALE GENOMIC DNA]</scope>
    <source>
        <strain evidence="3 4">CBS 620.91</strain>
    </source>
</reference>
<feature type="region of interest" description="Disordered" evidence="1">
    <location>
        <begin position="139"/>
        <end position="203"/>
    </location>
</feature>
<feature type="compositionally biased region" description="Low complexity" evidence="1">
    <location>
        <begin position="171"/>
        <end position="183"/>
    </location>
</feature>
<evidence type="ECO:0000256" key="2">
    <source>
        <dbReference type="SAM" id="Phobius"/>
    </source>
</evidence>
<keyword evidence="2" id="KW-0812">Transmembrane</keyword>
<keyword evidence="2" id="KW-0472">Membrane</keyword>
<feature type="transmembrane region" description="Helical" evidence="2">
    <location>
        <begin position="42"/>
        <end position="64"/>
    </location>
</feature>
<dbReference type="Proteomes" id="UP001583172">
    <property type="component" value="Unassembled WGS sequence"/>
</dbReference>
<feature type="compositionally biased region" description="Low complexity" evidence="1">
    <location>
        <begin position="190"/>
        <end position="203"/>
    </location>
</feature>
<feature type="compositionally biased region" description="Pro residues" evidence="1">
    <location>
        <begin position="139"/>
        <end position="154"/>
    </location>
</feature>
<evidence type="ECO:0000256" key="1">
    <source>
        <dbReference type="SAM" id="MobiDB-lite"/>
    </source>
</evidence>
<protein>
    <submittedName>
        <fullName evidence="3">Uncharacterized protein</fullName>
    </submittedName>
</protein>
<organism evidence="3 4">
    <name type="scientific">Humicola insolens</name>
    <name type="common">Soft-rot fungus</name>
    <dbReference type="NCBI Taxonomy" id="85995"/>
    <lineage>
        <taxon>Eukaryota</taxon>
        <taxon>Fungi</taxon>
        <taxon>Dikarya</taxon>
        <taxon>Ascomycota</taxon>
        <taxon>Pezizomycotina</taxon>
        <taxon>Sordariomycetes</taxon>
        <taxon>Sordariomycetidae</taxon>
        <taxon>Sordariales</taxon>
        <taxon>Chaetomiaceae</taxon>
        <taxon>Mycothermus</taxon>
    </lineage>
</organism>
<evidence type="ECO:0000313" key="3">
    <source>
        <dbReference type="EMBL" id="KAL1841258.1"/>
    </source>
</evidence>
<sequence>MAPTTTLNFLHRRYNECRFVDGGYVDDDDCYMSYWSTKEGMIVKWSLFLGFIVACLLYLLIGYIHAHQRIKKGLPPLSYHRFLISRDVLARVDPRYRPPPPPHPYARPSSSGSASNRYYPWAPGPQYVDMYAMPPPMYDPNAPRPPKYEPPAPAPASAATAASESDPKVESSSQPSQGQGQPAGAPPAWSPSGQQGTSSSGPQ</sequence>
<dbReference type="EMBL" id="JAZGSY010000081">
    <property type="protein sequence ID" value="KAL1841258.1"/>
    <property type="molecule type" value="Genomic_DNA"/>
</dbReference>
<evidence type="ECO:0000313" key="4">
    <source>
        <dbReference type="Proteomes" id="UP001583172"/>
    </source>
</evidence>
<gene>
    <name evidence="3" type="ORF">VTJ49DRAFT_7260</name>
</gene>